<feature type="transmembrane region" description="Helical" evidence="5">
    <location>
        <begin position="132"/>
        <end position="151"/>
    </location>
</feature>
<evidence type="ECO:0000259" key="6">
    <source>
        <dbReference type="Pfam" id="PF04932"/>
    </source>
</evidence>
<evidence type="ECO:0000256" key="1">
    <source>
        <dbReference type="ARBA" id="ARBA00004141"/>
    </source>
</evidence>
<dbReference type="InterPro" id="IPR007016">
    <property type="entry name" value="O-antigen_ligase-rel_domated"/>
</dbReference>
<evidence type="ECO:0000313" key="8">
    <source>
        <dbReference type="Proteomes" id="UP000199656"/>
    </source>
</evidence>
<gene>
    <name evidence="7" type="ORF">SAMN05660909_02196</name>
</gene>
<protein>
    <submittedName>
        <fullName evidence="7">O-Antigen ligase</fullName>
    </submittedName>
</protein>
<comment type="subcellular location">
    <subcellularLocation>
        <location evidence="1">Membrane</location>
        <topology evidence="1">Multi-pass membrane protein</topology>
    </subcellularLocation>
</comment>
<evidence type="ECO:0000313" key="7">
    <source>
        <dbReference type="EMBL" id="SEA49819.1"/>
    </source>
</evidence>
<dbReference type="AlphaFoldDB" id="A0A1H4BNW9"/>
<reference evidence="8" key="1">
    <citation type="submission" date="2016-10" db="EMBL/GenBank/DDBJ databases">
        <authorList>
            <person name="Varghese N."/>
            <person name="Submissions S."/>
        </authorList>
    </citation>
    <scope>NUCLEOTIDE SEQUENCE [LARGE SCALE GENOMIC DNA]</scope>
    <source>
        <strain evidence="8">DSM 23920</strain>
    </source>
</reference>
<evidence type="ECO:0000256" key="2">
    <source>
        <dbReference type="ARBA" id="ARBA00022692"/>
    </source>
</evidence>
<feature type="transmembrane region" description="Helical" evidence="5">
    <location>
        <begin position="180"/>
        <end position="199"/>
    </location>
</feature>
<feature type="transmembrane region" description="Helical" evidence="5">
    <location>
        <begin position="319"/>
        <end position="347"/>
    </location>
</feature>
<keyword evidence="4 5" id="KW-0472">Membrane</keyword>
<feature type="transmembrane region" description="Helical" evidence="5">
    <location>
        <begin position="353"/>
        <end position="371"/>
    </location>
</feature>
<dbReference type="Pfam" id="PF04932">
    <property type="entry name" value="Wzy_C"/>
    <property type="match status" value="1"/>
</dbReference>
<dbReference type="GO" id="GO:0016874">
    <property type="term" value="F:ligase activity"/>
    <property type="evidence" value="ECO:0007669"/>
    <property type="project" value="UniProtKB-KW"/>
</dbReference>
<keyword evidence="8" id="KW-1185">Reference proteome</keyword>
<organism evidence="7 8">
    <name type="scientific">Chitinophaga terrae</name>
    <name type="common">ex Kim and Jung 2007</name>
    <dbReference type="NCBI Taxonomy" id="408074"/>
    <lineage>
        <taxon>Bacteria</taxon>
        <taxon>Pseudomonadati</taxon>
        <taxon>Bacteroidota</taxon>
        <taxon>Chitinophagia</taxon>
        <taxon>Chitinophagales</taxon>
        <taxon>Chitinophagaceae</taxon>
        <taxon>Chitinophaga</taxon>
    </lineage>
</organism>
<dbReference type="GO" id="GO:0016020">
    <property type="term" value="C:membrane"/>
    <property type="evidence" value="ECO:0007669"/>
    <property type="project" value="UniProtKB-SubCell"/>
</dbReference>
<keyword evidence="2 5" id="KW-0812">Transmembrane</keyword>
<feature type="transmembrane region" description="Helical" evidence="5">
    <location>
        <begin position="53"/>
        <end position="72"/>
    </location>
</feature>
<feature type="transmembrane region" description="Helical" evidence="5">
    <location>
        <begin position="104"/>
        <end position="120"/>
    </location>
</feature>
<dbReference type="Proteomes" id="UP000199656">
    <property type="component" value="Unassembled WGS sequence"/>
</dbReference>
<dbReference type="STRING" id="408074.SAMN05660909_02196"/>
<keyword evidence="3 5" id="KW-1133">Transmembrane helix</keyword>
<feature type="transmembrane region" description="Helical" evidence="5">
    <location>
        <begin position="157"/>
        <end position="173"/>
    </location>
</feature>
<feature type="transmembrane region" description="Helical" evidence="5">
    <location>
        <begin position="79"/>
        <end position="98"/>
    </location>
</feature>
<sequence>MLTRLKIALYTLLSGVNVALVGQLKLNEIMVLLSAPFVFDRRDLKAYPMFRKVIGALTALFICQVITDLFIVKTSSENFMRGWAAIVMSILSFLFLFKTLKDDRIIFFFLCMTLIKNIIWTDENADTDMSYFKFKMVPILSYGVYILSFLLYRNGHWKAVLALLLAYSLLCFARDSRSTGMVFFLGAIIIYCFNSGMYLTRDRLLVFGIAGLLVFQFAYVSYVNAVLNHELGGEHASEQLERLDNPYNPLELLMTGRGETFAALAAISDAPWFGHGSWAKDDNLKYYRILLLYQNEEMNEQLATSTDHLIPSHSILLGAWVNCGLGGFIAVLLVFIFLLKMGFYLVARASDTALYPVLVLMTIGVIWTFLFSPIQQLRFNVPAIGAILLRAYYECLPVPDETVPEEDTHEITGIIAPEAEI</sequence>
<keyword evidence="7" id="KW-0436">Ligase</keyword>
<feature type="domain" description="O-antigen ligase-related" evidence="6">
    <location>
        <begin position="163"/>
        <end position="331"/>
    </location>
</feature>
<dbReference type="RefSeq" id="WP_089761504.1">
    <property type="nucleotide sequence ID" value="NZ_BKAT01000011.1"/>
</dbReference>
<name>A0A1H4BNW9_9BACT</name>
<accession>A0A1H4BNW9</accession>
<evidence type="ECO:0000256" key="4">
    <source>
        <dbReference type="ARBA" id="ARBA00023136"/>
    </source>
</evidence>
<proteinExistence type="predicted"/>
<dbReference type="EMBL" id="FNRL01000008">
    <property type="protein sequence ID" value="SEA49819.1"/>
    <property type="molecule type" value="Genomic_DNA"/>
</dbReference>
<dbReference type="OrthoDB" id="118203at2"/>
<evidence type="ECO:0000256" key="3">
    <source>
        <dbReference type="ARBA" id="ARBA00022989"/>
    </source>
</evidence>
<feature type="transmembrane region" description="Helical" evidence="5">
    <location>
        <begin position="205"/>
        <end position="227"/>
    </location>
</feature>
<evidence type="ECO:0000256" key="5">
    <source>
        <dbReference type="SAM" id="Phobius"/>
    </source>
</evidence>